<name>A0A1S9NAI9_CLOBE</name>
<organism evidence="4 5">
    <name type="scientific">Clostridium beijerinckii</name>
    <name type="common">Clostridium MP</name>
    <dbReference type="NCBI Taxonomy" id="1520"/>
    <lineage>
        <taxon>Bacteria</taxon>
        <taxon>Bacillati</taxon>
        <taxon>Bacillota</taxon>
        <taxon>Clostridia</taxon>
        <taxon>Eubacteriales</taxon>
        <taxon>Clostridiaceae</taxon>
        <taxon>Clostridium</taxon>
    </lineage>
</organism>
<evidence type="ECO:0000259" key="2">
    <source>
        <dbReference type="Pfam" id="PF02481"/>
    </source>
</evidence>
<evidence type="ECO:0000313" key="5">
    <source>
        <dbReference type="Proteomes" id="UP000190959"/>
    </source>
</evidence>
<comment type="similarity">
    <text evidence="1">Belongs to the DprA/Smf family.</text>
</comment>
<dbReference type="Gene3D" id="1.10.10.10">
    <property type="entry name" value="Winged helix-like DNA-binding domain superfamily/Winged helix DNA-binding domain"/>
    <property type="match status" value="1"/>
</dbReference>
<dbReference type="SUPFAM" id="SSF47781">
    <property type="entry name" value="RuvA domain 2-like"/>
    <property type="match status" value="1"/>
</dbReference>
<dbReference type="InterPro" id="IPR036388">
    <property type="entry name" value="WH-like_DNA-bd_sf"/>
</dbReference>
<evidence type="ECO:0000256" key="1">
    <source>
        <dbReference type="ARBA" id="ARBA00006525"/>
    </source>
</evidence>
<dbReference type="Proteomes" id="UP000190959">
    <property type="component" value="Unassembled WGS sequence"/>
</dbReference>
<evidence type="ECO:0000259" key="3">
    <source>
        <dbReference type="Pfam" id="PF17782"/>
    </source>
</evidence>
<dbReference type="NCBIfam" id="TIGR00732">
    <property type="entry name" value="dprA"/>
    <property type="match status" value="1"/>
</dbReference>
<dbReference type="AlphaFoldDB" id="A0A1S9NAI9"/>
<dbReference type="InterPro" id="IPR003488">
    <property type="entry name" value="DprA"/>
</dbReference>
<dbReference type="Pfam" id="PF14520">
    <property type="entry name" value="HHH_5"/>
    <property type="match status" value="1"/>
</dbReference>
<reference evidence="4 5" key="1">
    <citation type="submission" date="2017-02" db="EMBL/GenBank/DDBJ databases">
        <title>Genome sequence of Clostridium beijerinckii Br21.</title>
        <authorList>
            <person name="Fonseca B.C."/>
            <person name="Guazzaroni M.E."/>
            <person name="Riano-Pachon D.M."/>
            <person name="Reginatto V."/>
        </authorList>
    </citation>
    <scope>NUCLEOTIDE SEQUENCE [LARGE SCALE GENOMIC DNA]</scope>
    <source>
        <strain evidence="4 5">Br21</strain>
    </source>
</reference>
<dbReference type="EMBL" id="MWMH01000002">
    <property type="protein sequence ID" value="OOP74566.1"/>
    <property type="molecule type" value="Genomic_DNA"/>
</dbReference>
<feature type="domain" description="DprA winged helix" evidence="3">
    <location>
        <begin position="303"/>
        <end position="351"/>
    </location>
</feature>
<dbReference type="PANTHER" id="PTHR43022">
    <property type="entry name" value="PROTEIN SMF"/>
    <property type="match status" value="1"/>
</dbReference>
<accession>A0A1S9NAI9</accession>
<comment type="caution">
    <text evidence="4">The sequence shown here is derived from an EMBL/GenBank/DDBJ whole genome shotgun (WGS) entry which is preliminary data.</text>
</comment>
<proteinExistence type="inferred from homology"/>
<dbReference type="RefSeq" id="WP_161230864.1">
    <property type="nucleotide sequence ID" value="NZ_JABFUN010000001.1"/>
</dbReference>
<dbReference type="PANTHER" id="PTHR43022:SF1">
    <property type="entry name" value="PROTEIN SMF"/>
    <property type="match status" value="1"/>
</dbReference>
<dbReference type="InterPro" id="IPR010994">
    <property type="entry name" value="RuvA_2-like"/>
</dbReference>
<dbReference type="InterPro" id="IPR057666">
    <property type="entry name" value="DrpA_SLOG"/>
</dbReference>
<dbReference type="InterPro" id="IPR041614">
    <property type="entry name" value="DprA_WH"/>
</dbReference>
<dbReference type="Gene3D" id="3.40.50.450">
    <property type="match status" value="1"/>
</dbReference>
<dbReference type="SUPFAM" id="SSF102405">
    <property type="entry name" value="MCP/YpsA-like"/>
    <property type="match status" value="1"/>
</dbReference>
<protein>
    <submittedName>
        <fullName evidence="4">DNA protecting protein DprA</fullName>
    </submittedName>
</protein>
<sequence>MNEEILYIWLSLIDGIGPVLGSELLGKFKDVKSIYEATYKDILEVKGIGDKLARNIVNSKNLMHAGKIYDYCIKEEINILKKYKENYPTQLNYYINSPIVLYAKGILKESSDSVAIVGSRRCTEYGKKVTIELATELSKTNIPIISGLAKGIDGYSHTVAIKNNSYTIGVIGTGINICYPKEHIKLMESIFEKGLVISQFPPGTKNIKQNFIKRNELIAMLAKKIVVIQAGKDSGALYTAKCGMKYNKEVFAVPNNIYDNFSLGTNELIFQGAKVYISSKMITSSSAINEVKYNTIELCKMNEDEIKICNLIKSVPLTLDQLKINLNISLMDIQEILLEMELKGYIEQKRGIYMLSSTI</sequence>
<gene>
    <name evidence="4" type="ORF">CBEIBR21_04895</name>
</gene>
<dbReference type="Pfam" id="PF17782">
    <property type="entry name" value="WHD_DprA"/>
    <property type="match status" value="1"/>
</dbReference>
<dbReference type="GO" id="GO:0009294">
    <property type="term" value="P:DNA-mediated transformation"/>
    <property type="evidence" value="ECO:0007669"/>
    <property type="project" value="InterPro"/>
</dbReference>
<feature type="domain" description="Smf/DprA SLOG" evidence="2">
    <location>
        <begin position="80"/>
        <end position="284"/>
    </location>
</feature>
<evidence type="ECO:0000313" key="4">
    <source>
        <dbReference type="EMBL" id="OOP74566.1"/>
    </source>
</evidence>
<dbReference type="Pfam" id="PF02481">
    <property type="entry name" value="DNA_processg_A"/>
    <property type="match status" value="1"/>
</dbReference>